<organism evidence="2 3">
    <name type="scientific">Granulicella mallensis</name>
    <dbReference type="NCBI Taxonomy" id="940614"/>
    <lineage>
        <taxon>Bacteria</taxon>
        <taxon>Pseudomonadati</taxon>
        <taxon>Acidobacteriota</taxon>
        <taxon>Terriglobia</taxon>
        <taxon>Terriglobales</taxon>
        <taxon>Acidobacteriaceae</taxon>
        <taxon>Granulicella</taxon>
    </lineage>
</organism>
<evidence type="ECO:0000256" key="1">
    <source>
        <dbReference type="SAM" id="Phobius"/>
    </source>
</evidence>
<keyword evidence="1" id="KW-0812">Transmembrane</keyword>
<dbReference type="Proteomes" id="UP000584867">
    <property type="component" value="Unassembled WGS sequence"/>
</dbReference>
<name>A0A7W7ZPH2_9BACT</name>
<dbReference type="RefSeq" id="WP_184254553.1">
    <property type="nucleotide sequence ID" value="NZ_JACHIO010000006.1"/>
</dbReference>
<feature type="transmembrane region" description="Helical" evidence="1">
    <location>
        <begin position="97"/>
        <end position="114"/>
    </location>
</feature>
<dbReference type="AlphaFoldDB" id="A0A7W7ZPH2"/>
<sequence length="133" mass="14626">MKYIVLVSRLLLGLVFVVFGANSVLHFMGGSSMPPGDAGVWTGLMMAHHYMNFVGVLMIVGGLLLLVGRFVPLGLTILAPILVNILLFHFLFMRQGVSIALVCTFLELILLVAYHRSFHSLFAPNPEIDTNKL</sequence>
<accession>A0A7W7ZPH2</accession>
<keyword evidence="1" id="KW-0472">Membrane</keyword>
<dbReference type="EMBL" id="JACHIO010000006">
    <property type="protein sequence ID" value="MBB5063403.1"/>
    <property type="molecule type" value="Genomic_DNA"/>
</dbReference>
<feature type="transmembrane region" description="Helical" evidence="1">
    <location>
        <begin position="73"/>
        <end position="91"/>
    </location>
</feature>
<keyword evidence="1" id="KW-1133">Transmembrane helix</keyword>
<evidence type="ECO:0000313" key="2">
    <source>
        <dbReference type="EMBL" id="MBB5063403.1"/>
    </source>
</evidence>
<gene>
    <name evidence="2" type="ORF">HDF15_001745</name>
</gene>
<evidence type="ECO:0000313" key="3">
    <source>
        <dbReference type="Proteomes" id="UP000584867"/>
    </source>
</evidence>
<comment type="caution">
    <text evidence="2">The sequence shown here is derived from an EMBL/GenBank/DDBJ whole genome shotgun (WGS) entry which is preliminary data.</text>
</comment>
<reference evidence="2 3" key="1">
    <citation type="submission" date="2020-08" db="EMBL/GenBank/DDBJ databases">
        <title>Genomic Encyclopedia of Type Strains, Phase IV (KMG-V): Genome sequencing to study the core and pangenomes of soil and plant-associated prokaryotes.</title>
        <authorList>
            <person name="Whitman W."/>
        </authorList>
    </citation>
    <scope>NUCLEOTIDE SEQUENCE [LARGE SCALE GENOMIC DNA]</scope>
    <source>
        <strain evidence="2 3">X5P3</strain>
    </source>
</reference>
<proteinExistence type="predicted"/>
<feature type="transmembrane region" description="Helical" evidence="1">
    <location>
        <begin position="44"/>
        <end position="66"/>
    </location>
</feature>
<protein>
    <submittedName>
        <fullName evidence="2">Putative membrane protein YphA (DoxX/SURF4 family)</fullName>
    </submittedName>
</protein>